<feature type="chain" id="PRO_5025338726" description="Inhibitor I9 domain-containing protein" evidence="1">
    <location>
        <begin position="17"/>
        <end position="164"/>
    </location>
</feature>
<dbReference type="GeneID" id="54288584"/>
<evidence type="ECO:0000313" key="2">
    <source>
        <dbReference type="EMBL" id="KAF2013573.1"/>
    </source>
</evidence>
<protein>
    <recommendedName>
        <fullName evidence="4">Inhibitor I9 domain-containing protein</fullName>
    </recommendedName>
</protein>
<accession>A0A6A5XKV5</accession>
<reference evidence="2" key="1">
    <citation type="journal article" date="2020" name="Stud. Mycol.">
        <title>101 Dothideomycetes genomes: a test case for predicting lifestyles and emergence of pathogens.</title>
        <authorList>
            <person name="Haridas S."/>
            <person name="Albert R."/>
            <person name="Binder M."/>
            <person name="Bloem J."/>
            <person name="Labutti K."/>
            <person name="Salamov A."/>
            <person name="Andreopoulos B."/>
            <person name="Baker S."/>
            <person name="Barry K."/>
            <person name="Bills G."/>
            <person name="Bluhm B."/>
            <person name="Cannon C."/>
            <person name="Castanera R."/>
            <person name="Culley D."/>
            <person name="Daum C."/>
            <person name="Ezra D."/>
            <person name="Gonzalez J."/>
            <person name="Henrissat B."/>
            <person name="Kuo A."/>
            <person name="Liang C."/>
            <person name="Lipzen A."/>
            <person name="Lutzoni F."/>
            <person name="Magnuson J."/>
            <person name="Mondo S."/>
            <person name="Nolan M."/>
            <person name="Ohm R."/>
            <person name="Pangilinan J."/>
            <person name="Park H.-J."/>
            <person name="Ramirez L."/>
            <person name="Alfaro M."/>
            <person name="Sun H."/>
            <person name="Tritt A."/>
            <person name="Yoshinaga Y."/>
            <person name="Zwiers L.-H."/>
            <person name="Turgeon B."/>
            <person name="Goodwin S."/>
            <person name="Spatafora J."/>
            <person name="Crous P."/>
            <person name="Grigoriev I."/>
        </authorList>
    </citation>
    <scope>NUCLEOTIDE SEQUENCE</scope>
    <source>
        <strain evidence="2">CBS 175.79</strain>
    </source>
</reference>
<dbReference type="RefSeq" id="XP_033381912.1">
    <property type="nucleotide sequence ID" value="XM_033531187.1"/>
</dbReference>
<name>A0A6A5XKV5_9PLEO</name>
<gene>
    <name evidence="2" type="ORF">BU24DRAFT_452436</name>
</gene>
<organism evidence="2 3">
    <name type="scientific">Aaosphaeria arxii CBS 175.79</name>
    <dbReference type="NCBI Taxonomy" id="1450172"/>
    <lineage>
        <taxon>Eukaryota</taxon>
        <taxon>Fungi</taxon>
        <taxon>Dikarya</taxon>
        <taxon>Ascomycota</taxon>
        <taxon>Pezizomycotina</taxon>
        <taxon>Dothideomycetes</taxon>
        <taxon>Pleosporomycetidae</taxon>
        <taxon>Pleosporales</taxon>
        <taxon>Pleosporales incertae sedis</taxon>
        <taxon>Aaosphaeria</taxon>
    </lineage>
</organism>
<evidence type="ECO:0000313" key="3">
    <source>
        <dbReference type="Proteomes" id="UP000799778"/>
    </source>
</evidence>
<proteinExistence type="predicted"/>
<keyword evidence="1" id="KW-0732">Signal</keyword>
<dbReference type="AlphaFoldDB" id="A0A6A5XKV5"/>
<evidence type="ECO:0000256" key="1">
    <source>
        <dbReference type="SAM" id="SignalP"/>
    </source>
</evidence>
<dbReference type="EMBL" id="ML978071">
    <property type="protein sequence ID" value="KAF2013573.1"/>
    <property type="molecule type" value="Genomic_DNA"/>
</dbReference>
<sequence>MKFIAVLLAIMATVLGLPLSSLVVGDIDIAHQAREHALRERTHSPSIESTQNAARSVRLAAIEARQQNTVPNAYIIEIKRGYTHDAFDKYLRDNNIAHQFRAVYKSEIFWGVSVQLEKSSDYGKMVQWAGIGNVSPVKVIGLPEPPVVKPEPMESPDVAVAATR</sequence>
<evidence type="ECO:0008006" key="4">
    <source>
        <dbReference type="Google" id="ProtNLM"/>
    </source>
</evidence>
<keyword evidence="3" id="KW-1185">Reference proteome</keyword>
<feature type="signal peptide" evidence="1">
    <location>
        <begin position="1"/>
        <end position="16"/>
    </location>
</feature>
<dbReference type="Proteomes" id="UP000799778">
    <property type="component" value="Unassembled WGS sequence"/>
</dbReference>